<reference evidence="2" key="1">
    <citation type="submission" date="2021-02" db="EMBL/GenBank/DDBJ databases">
        <title>Genome sequence Cadophora malorum strain M34.</title>
        <authorList>
            <person name="Stefanovic E."/>
            <person name="Vu D."/>
            <person name="Scully C."/>
            <person name="Dijksterhuis J."/>
            <person name="Roader J."/>
            <person name="Houbraken J."/>
        </authorList>
    </citation>
    <scope>NUCLEOTIDE SEQUENCE</scope>
    <source>
        <strain evidence="2">M34</strain>
    </source>
</reference>
<protein>
    <submittedName>
        <fullName evidence="2">Uncharacterized protein</fullName>
    </submittedName>
</protein>
<dbReference type="Proteomes" id="UP000664132">
    <property type="component" value="Unassembled WGS sequence"/>
</dbReference>
<proteinExistence type="predicted"/>
<sequence>ITCHAKCPFCDATFSRLRQWVKHFDKCKKKGLGLNGRQSEASRVKSDLCRSASEQLDQQLEARAALELRTKKEAQSEEEIQEQADLVAEDNDWEEDGGDSSANAMHDRPRKRQRTETHSAASSDGSELEGVRSTQKGESTTELMELEQQMDYAVYPVHPDGWAESVFAAEDFNQNRPNEYRAVPVHPDGWAEAVFAGEGLDMYATIPVHPDLWLQSVFTDGQSGVAQIRTEYFSGFPVQAVDWPRSDFGDGSSSKACLATSL</sequence>
<evidence type="ECO:0000313" key="3">
    <source>
        <dbReference type="Proteomes" id="UP000664132"/>
    </source>
</evidence>
<name>A0A8H7W6W7_9HELO</name>
<comment type="caution">
    <text evidence="2">The sequence shown here is derived from an EMBL/GenBank/DDBJ whole genome shotgun (WGS) entry which is preliminary data.</text>
</comment>
<organism evidence="2 3">
    <name type="scientific">Cadophora malorum</name>
    <dbReference type="NCBI Taxonomy" id="108018"/>
    <lineage>
        <taxon>Eukaryota</taxon>
        <taxon>Fungi</taxon>
        <taxon>Dikarya</taxon>
        <taxon>Ascomycota</taxon>
        <taxon>Pezizomycotina</taxon>
        <taxon>Leotiomycetes</taxon>
        <taxon>Helotiales</taxon>
        <taxon>Ploettnerulaceae</taxon>
        <taxon>Cadophora</taxon>
    </lineage>
</organism>
<feature type="non-terminal residue" evidence="2">
    <location>
        <position position="1"/>
    </location>
</feature>
<evidence type="ECO:0000256" key="1">
    <source>
        <dbReference type="SAM" id="MobiDB-lite"/>
    </source>
</evidence>
<feature type="region of interest" description="Disordered" evidence="1">
    <location>
        <begin position="70"/>
        <end position="140"/>
    </location>
</feature>
<dbReference type="OrthoDB" id="5417329at2759"/>
<feature type="compositionally biased region" description="Acidic residues" evidence="1">
    <location>
        <begin position="76"/>
        <end position="98"/>
    </location>
</feature>
<keyword evidence="3" id="KW-1185">Reference proteome</keyword>
<dbReference type="AlphaFoldDB" id="A0A8H7W6W7"/>
<dbReference type="EMBL" id="JAFJYH010000107">
    <property type="protein sequence ID" value="KAG4419335.1"/>
    <property type="molecule type" value="Genomic_DNA"/>
</dbReference>
<accession>A0A8H7W6W7</accession>
<evidence type="ECO:0000313" key="2">
    <source>
        <dbReference type="EMBL" id="KAG4419335.1"/>
    </source>
</evidence>
<gene>
    <name evidence="2" type="ORF">IFR04_007483</name>
</gene>